<dbReference type="InterPro" id="IPR036396">
    <property type="entry name" value="Cyt_P450_sf"/>
</dbReference>
<feature type="transmembrane region" description="Helical" evidence="10">
    <location>
        <begin position="32"/>
        <end position="56"/>
    </location>
</feature>
<keyword evidence="7 9" id="KW-0503">Monooxygenase</keyword>
<evidence type="ECO:0000313" key="11">
    <source>
        <dbReference type="EMBL" id="RDH22879.1"/>
    </source>
</evidence>
<dbReference type="Gene3D" id="1.10.630.10">
    <property type="entry name" value="Cytochrome P450"/>
    <property type="match status" value="1"/>
</dbReference>
<dbReference type="Pfam" id="PF00067">
    <property type="entry name" value="p450"/>
    <property type="match status" value="1"/>
</dbReference>
<dbReference type="InterPro" id="IPR001128">
    <property type="entry name" value="Cyt_P450"/>
</dbReference>
<evidence type="ECO:0000256" key="6">
    <source>
        <dbReference type="ARBA" id="ARBA00023004"/>
    </source>
</evidence>
<evidence type="ECO:0000256" key="1">
    <source>
        <dbReference type="ARBA" id="ARBA00001971"/>
    </source>
</evidence>
<dbReference type="VEuPathDB" id="FungiDB:M747DRAFT_364005"/>
<dbReference type="InterPro" id="IPR050121">
    <property type="entry name" value="Cytochrome_P450_monoxygenase"/>
</dbReference>
<dbReference type="GO" id="GO:0016705">
    <property type="term" value="F:oxidoreductase activity, acting on paired donors, with incorporation or reduction of molecular oxygen"/>
    <property type="evidence" value="ECO:0007669"/>
    <property type="project" value="InterPro"/>
</dbReference>
<name>A0A370C6W3_ASPNG</name>
<evidence type="ECO:0000256" key="9">
    <source>
        <dbReference type="RuleBase" id="RU000461"/>
    </source>
</evidence>
<dbReference type="Proteomes" id="UP000253845">
    <property type="component" value="Unassembled WGS sequence"/>
</dbReference>
<dbReference type="GO" id="GO:0004497">
    <property type="term" value="F:monooxygenase activity"/>
    <property type="evidence" value="ECO:0007669"/>
    <property type="project" value="UniProtKB-KW"/>
</dbReference>
<evidence type="ECO:0000256" key="5">
    <source>
        <dbReference type="ARBA" id="ARBA00023002"/>
    </source>
</evidence>
<evidence type="ECO:0000256" key="10">
    <source>
        <dbReference type="SAM" id="Phobius"/>
    </source>
</evidence>
<evidence type="ECO:0000256" key="8">
    <source>
        <dbReference type="PIRSR" id="PIRSR602401-1"/>
    </source>
</evidence>
<dbReference type="AlphaFoldDB" id="A0A370C6W3"/>
<keyword evidence="4 8" id="KW-0479">Metal-binding</keyword>
<dbReference type="PANTHER" id="PTHR24305:SF210">
    <property type="entry name" value="CYTOCHROME P450 MONOOXYGENASE ASQL-RELATED"/>
    <property type="match status" value="1"/>
</dbReference>
<keyword evidence="3 8" id="KW-0349">Heme</keyword>
<dbReference type="InterPro" id="IPR002401">
    <property type="entry name" value="Cyt_P450_E_grp-I"/>
</dbReference>
<keyword evidence="10" id="KW-0472">Membrane</keyword>
<dbReference type="PRINTS" id="PR00385">
    <property type="entry name" value="P450"/>
</dbReference>
<organism evidence="11 12">
    <name type="scientific">Aspergillus niger ATCC 13496</name>
    <dbReference type="NCBI Taxonomy" id="1353008"/>
    <lineage>
        <taxon>Eukaryota</taxon>
        <taxon>Fungi</taxon>
        <taxon>Dikarya</taxon>
        <taxon>Ascomycota</taxon>
        <taxon>Pezizomycotina</taxon>
        <taxon>Eurotiomycetes</taxon>
        <taxon>Eurotiomycetidae</taxon>
        <taxon>Eurotiales</taxon>
        <taxon>Aspergillaceae</taxon>
        <taxon>Aspergillus</taxon>
        <taxon>Aspergillus subgen. Circumdati</taxon>
    </lineage>
</organism>
<comment type="cofactor">
    <cofactor evidence="1 8">
        <name>heme</name>
        <dbReference type="ChEBI" id="CHEBI:30413"/>
    </cofactor>
</comment>
<evidence type="ECO:0000256" key="7">
    <source>
        <dbReference type="ARBA" id="ARBA00023033"/>
    </source>
</evidence>
<accession>A0A370C6W3</accession>
<keyword evidence="10" id="KW-0812">Transmembrane</keyword>
<dbReference type="GO" id="GO:0020037">
    <property type="term" value="F:heme binding"/>
    <property type="evidence" value="ECO:0007669"/>
    <property type="project" value="InterPro"/>
</dbReference>
<dbReference type="PRINTS" id="PR00463">
    <property type="entry name" value="EP450I"/>
</dbReference>
<dbReference type="EMBL" id="KZ851906">
    <property type="protein sequence ID" value="RDH22879.1"/>
    <property type="molecule type" value="Genomic_DNA"/>
</dbReference>
<evidence type="ECO:0000256" key="4">
    <source>
        <dbReference type="ARBA" id="ARBA00022723"/>
    </source>
</evidence>
<dbReference type="PROSITE" id="PS00086">
    <property type="entry name" value="CYTOCHROME_P450"/>
    <property type="match status" value="1"/>
</dbReference>
<proteinExistence type="inferred from homology"/>
<gene>
    <name evidence="11" type="ORF">M747DRAFT_364005</name>
</gene>
<feature type="binding site" description="axial binding residue" evidence="8">
    <location>
        <position position="462"/>
    </location>
    <ligand>
        <name>heme</name>
        <dbReference type="ChEBI" id="CHEBI:30413"/>
    </ligand>
    <ligandPart>
        <name>Fe</name>
        <dbReference type="ChEBI" id="CHEBI:18248"/>
    </ligandPart>
</feature>
<dbReference type="GO" id="GO:0005506">
    <property type="term" value="F:iron ion binding"/>
    <property type="evidence" value="ECO:0007669"/>
    <property type="project" value="InterPro"/>
</dbReference>
<dbReference type="CDD" id="cd11058">
    <property type="entry name" value="CYP60B-like"/>
    <property type="match status" value="1"/>
</dbReference>
<evidence type="ECO:0000313" key="12">
    <source>
        <dbReference type="Proteomes" id="UP000253845"/>
    </source>
</evidence>
<dbReference type="InterPro" id="IPR017972">
    <property type="entry name" value="Cyt_P450_CS"/>
</dbReference>
<evidence type="ECO:0000256" key="3">
    <source>
        <dbReference type="ARBA" id="ARBA00022617"/>
    </source>
</evidence>
<protein>
    <submittedName>
        <fullName evidence="11">Benzoate 4-monooxygenase cytochrome P450</fullName>
    </submittedName>
</protein>
<evidence type="ECO:0000256" key="2">
    <source>
        <dbReference type="ARBA" id="ARBA00010617"/>
    </source>
</evidence>
<keyword evidence="10" id="KW-1133">Transmembrane helix</keyword>
<dbReference type="PANTHER" id="PTHR24305">
    <property type="entry name" value="CYTOCHROME P450"/>
    <property type="match status" value="1"/>
</dbReference>
<sequence>MSFCLAIKTSSQCVHVFKRMALIQVVGSDSMFWLGAVALTSLLAWVILHVCYNAFLHPLRQYPGPRLWAATRLPWCWYQAHGRLNQKLLELHLRYGRIVRVAPNELSYNSEEAWRAIYGLRSDEMGKDPVFSLRTPTGVQNILTADRQTHTRQRRLLSHAFSEKALREQEGIIQGYVDQLMKQLAARANDGPQNMVDWFTFTAYDLIRDLSFGERFHCLDTAEYDPFVRSIQAISKELTFIQMLAYYKLLSLRQLFMSKAFSGARAQNMQRVIETVNRRVDRNTDRKDFLHYILAAMETEKGMSRAEMNVNAFSFSIAGSESSATALSAFTYYTLSRVSVYDRLIAEIRGTFDAYEQIDISSTAQLSYLNAVLQETLRIYPPVAVTLPRVVPVNGTVIDGDFVPAGVTVGVNHFACYHDPRNFHRPQEFLPERWLPECQAQGPFSKDCQKSCQPFSFGPRNCLGKNLAWAEMRLIAAKLLFLFDMEIDETSKGWTDGQKVFGFWVKPPLFVRLMQRGC</sequence>
<dbReference type="SUPFAM" id="SSF48264">
    <property type="entry name" value="Cytochrome P450"/>
    <property type="match status" value="1"/>
</dbReference>
<reference evidence="11 12" key="1">
    <citation type="submission" date="2018-07" db="EMBL/GenBank/DDBJ databases">
        <title>Section-level genome sequencing of Aspergillus section Nigri to investigate inter- and intra-species variation.</title>
        <authorList>
            <consortium name="DOE Joint Genome Institute"/>
            <person name="Vesth T.C."/>
            <person name="Nybo J.L."/>
            <person name="Theobald S."/>
            <person name="Frisvad J.C."/>
            <person name="Larsen T.O."/>
            <person name="Nielsen K.F."/>
            <person name="Hoof J.B."/>
            <person name="Brandl J."/>
            <person name="Salamov A."/>
            <person name="Riley R."/>
            <person name="Gladden J.M."/>
            <person name="Phatale P."/>
            <person name="Nielsen M.T."/>
            <person name="Lyhne E.K."/>
            <person name="Kogle M.E."/>
            <person name="Strasser K."/>
            <person name="McDonnell E."/>
            <person name="Barry K."/>
            <person name="Clum A."/>
            <person name="Chen C."/>
            <person name="Nolan M."/>
            <person name="Sandor L."/>
            <person name="Kuo A."/>
            <person name="Lipzen A."/>
            <person name="Hainaut M."/>
            <person name="Drula E."/>
            <person name="Tsang A."/>
            <person name="Magnuson J.K."/>
            <person name="Henrissat B."/>
            <person name="Wiebenga A."/>
            <person name="Simmons B.A."/>
            <person name="Makela M.R."/>
            <person name="De vries R.P."/>
            <person name="Grigoriev I.V."/>
            <person name="Mortensen U.H."/>
            <person name="Baker S.E."/>
            <person name="Andersen M.R."/>
        </authorList>
    </citation>
    <scope>NUCLEOTIDE SEQUENCE [LARGE SCALE GENOMIC DNA]</scope>
    <source>
        <strain evidence="11 12">ATCC 13496</strain>
    </source>
</reference>
<keyword evidence="5 9" id="KW-0560">Oxidoreductase</keyword>
<comment type="similarity">
    <text evidence="2 9">Belongs to the cytochrome P450 family.</text>
</comment>
<keyword evidence="6 8" id="KW-0408">Iron</keyword>